<gene>
    <name evidence="2" type="ORF">EST38_g2885</name>
</gene>
<reference evidence="2 3" key="1">
    <citation type="submission" date="2019-01" db="EMBL/GenBank/DDBJ databases">
        <title>Draft genome sequence of Psathyrella aberdarensis IHI B618.</title>
        <authorList>
            <person name="Buettner E."/>
            <person name="Kellner H."/>
        </authorList>
    </citation>
    <scope>NUCLEOTIDE SEQUENCE [LARGE SCALE GENOMIC DNA]</scope>
    <source>
        <strain evidence="2 3">IHI B618</strain>
    </source>
</reference>
<feature type="region of interest" description="Disordered" evidence="1">
    <location>
        <begin position="1"/>
        <end position="33"/>
    </location>
</feature>
<evidence type="ECO:0000256" key="1">
    <source>
        <dbReference type="SAM" id="MobiDB-lite"/>
    </source>
</evidence>
<evidence type="ECO:0000313" key="3">
    <source>
        <dbReference type="Proteomes" id="UP000290288"/>
    </source>
</evidence>
<organism evidence="2 3">
    <name type="scientific">Candolleomyces aberdarensis</name>
    <dbReference type="NCBI Taxonomy" id="2316362"/>
    <lineage>
        <taxon>Eukaryota</taxon>
        <taxon>Fungi</taxon>
        <taxon>Dikarya</taxon>
        <taxon>Basidiomycota</taxon>
        <taxon>Agaricomycotina</taxon>
        <taxon>Agaricomycetes</taxon>
        <taxon>Agaricomycetidae</taxon>
        <taxon>Agaricales</taxon>
        <taxon>Agaricineae</taxon>
        <taxon>Psathyrellaceae</taxon>
        <taxon>Candolleomyces</taxon>
    </lineage>
</organism>
<dbReference type="Proteomes" id="UP000290288">
    <property type="component" value="Unassembled WGS sequence"/>
</dbReference>
<feature type="compositionally biased region" description="Basic and acidic residues" evidence="1">
    <location>
        <begin position="1"/>
        <end position="26"/>
    </location>
</feature>
<dbReference type="EMBL" id="SDEE01000055">
    <property type="protein sequence ID" value="RXW22991.1"/>
    <property type="molecule type" value="Genomic_DNA"/>
</dbReference>
<dbReference type="OrthoDB" id="3063824at2759"/>
<sequence length="306" mass="34466">MSFAKEGDKTGEKSTQDSVYAKEKGSKGAQIQIDNQTPPSLVALGGYKPLPGVLRLVIVVDLEDDLREYAQVPFPETYEEAQKAAIDTLGEHMTNPKPANIQLKGISRGRDGQWISNFIRPQDWSVIVAASYCEILVIDKTPDRQTNADQAMEEEDEDFLHGHLWITAGRKTDGSMEWTKVQRQVYANTRQGNEGRPVTPWVNRPTSYQDALKIVLEVMKAQWDIRKKLEHSAGTTVSFSGSNNPPTLPQPQETNKFPVKFFTFPPRNDDYTSQWKPFPEAAYRDKKVWKRVVPAPGEILGVAVHI</sequence>
<accession>A0A4Q2DTM2</accession>
<dbReference type="AlphaFoldDB" id="A0A4Q2DTM2"/>
<proteinExistence type="predicted"/>
<name>A0A4Q2DTM2_9AGAR</name>
<feature type="region of interest" description="Disordered" evidence="1">
    <location>
        <begin position="236"/>
        <end position="255"/>
    </location>
</feature>
<protein>
    <submittedName>
        <fullName evidence="2">Uncharacterized protein</fullName>
    </submittedName>
</protein>
<evidence type="ECO:0000313" key="2">
    <source>
        <dbReference type="EMBL" id="RXW22991.1"/>
    </source>
</evidence>
<keyword evidence="3" id="KW-1185">Reference proteome</keyword>
<comment type="caution">
    <text evidence="2">The sequence shown here is derived from an EMBL/GenBank/DDBJ whole genome shotgun (WGS) entry which is preliminary data.</text>
</comment>